<sequence>MGGVQQVRTREDAVRLAQWLESADRGVPVVLISPSRYGAESFLDVDRLEAEASASAEIYLLASVAAVWALRRTYPPARHLYAGSARVVPVGGFVAEVTRLHVAGDGIDRVQVARELLDDVRRCSPLAVS</sequence>
<keyword evidence="2" id="KW-1185">Reference proteome</keyword>
<dbReference type="EMBL" id="FNTX01000002">
    <property type="protein sequence ID" value="SEE88881.1"/>
    <property type="molecule type" value="Genomic_DNA"/>
</dbReference>
<name>A0A1H5MJQ0_9MICO</name>
<evidence type="ECO:0000313" key="2">
    <source>
        <dbReference type="Proteomes" id="UP000199220"/>
    </source>
</evidence>
<evidence type="ECO:0000313" key="1">
    <source>
        <dbReference type="EMBL" id="SEE88881.1"/>
    </source>
</evidence>
<gene>
    <name evidence="1" type="ORF">SAMN04488554_3406</name>
</gene>
<reference evidence="2" key="1">
    <citation type="submission" date="2016-10" db="EMBL/GenBank/DDBJ databases">
        <authorList>
            <person name="Varghese N."/>
            <person name="Submissions S."/>
        </authorList>
    </citation>
    <scope>NUCLEOTIDE SEQUENCE [LARGE SCALE GENOMIC DNA]</scope>
    <source>
        <strain evidence="2">DSM 21368</strain>
    </source>
</reference>
<protein>
    <submittedName>
        <fullName evidence="1">Uncharacterized protein</fullName>
    </submittedName>
</protein>
<dbReference type="Proteomes" id="UP000199220">
    <property type="component" value="Unassembled WGS sequence"/>
</dbReference>
<accession>A0A1H5MJQ0</accession>
<organism evidence="1 2">
    <name type="scientific">Ruania alba</name>
    <dbReference type="NCBI Taxonomy" id="648782"/>
    <lineage>
        <taxon>Bacteria</taxon>
        <taxon>Bacillati</taxon>
        <taxon>Actinomycetota</taxon>
        <taxon>Actinomycetes</taxon>
        <taxon>Micrococcales</taxon>
        <taxon>Ruaniaceae</taxon>
        <taxon>Ruania</taxon>
    </lineage>
</organism>
<dbReference type="AlphaFoldDB" id="A0A1H5MJQ0"/>
<proteinExistence type="predicted"/>